<dbReference type="Proteomes" id="UP000694864">
    <property type="component" value="Chromosome 17"/>
</dbReference>
<dbReference type="InterPro" id="IPR003340">
    <property type="entry name" value="B3_DNA-bd"/>
</dbReference>
<keyword evidence="7" id="KW-1185">Reference proteome</keyword>
<evidence type="ECO:0000313" key="7">
    <source>
        <dbReference type="Proteomes" id="UP000694864"/>
    </source>
</evidence>
<evidence type="ECO:0000313" key="8">
    <source>
        <dbReference type="RefSeq" id="XP_010480360.1"/>
    </source>
</evidence>
<comment type="subcellular location">
    <subcellularLocation>
        <location evidence="1">Nucleus</location>
    </subcellularLocation>
</comment>
<gene>
    <name evidence="8" type="primary">LOC104759088</name>
</gene>
<dbReference type="InterPro" id="IPR005508">
    <property type="entry name" value="At2g31720-like"/>
</dbReference>
<accession>A0ABM0X469</accession>
<keyword evidence="4" id="KW-0804">Transcription</keyword>
<dbReference type="PANTHER" id="PTHR31541:SF34">
    <property type="entry name" value="TF-B3 DOMAIN-CONTAINING PROTEIN"/>
    <property type="match status" value="1"/>
</dbReference>
<keyword evidence="5" id="KW-0539">Nucleus</keyword>
<evidence type="ECO:0000256" key="1">
    <source>
        <dbReference type="ARBA" id="ARBA00004123"/>
    </source>
</evidence>
<dbReference type="CDD" id="cd10017">
    <property type="entry name" value="B3_DNA"/>
    <property type="match status" value="1"/>
</dbReference>
<sequence>MTNDDEKKTVLADVATAKLSDEEQRKRKGKAKIVIVSKEYEEESEKKSEEKRCFVHVPRKIRPTLRFPTPDFENPNGASSSSPCSSLNYENYMAMMRRPPNPTYRSSPYSCLTDRTIPERCGLSQRWGIHRGFNKKPRVAFSRREMPRWLVHVMRDMNAQDPTLIFQKPLLPSDLNPQQSRFLMPFNQFIRNEFLTPAEKSIVEEEDMDIDDGEKDGVGAILFDPRSVKWGVVLKRSEMMTSSGKKSWGYYLDCGWNDIVIANELKVEDNIVVWSFRSHGVLCFALVLVPLPLFL</sequence>
<evidence type="ECO:0000256" key="4">
    <source>
        <dbReference type="ARBA" id="ARBA00023163"/>
    </source>
</evidence>
<dbReference type="GeneID" id="104759088"/>
<protein>
    <submittedName>
        <fullName evidence="8">B3 domain-containing protein At1g05930-like</fullName>
    </submittedName>
</protein>
<evidence type="ECO:0000256" key="5">
    <source>
        <dbReference type="ARBA" id="ARBA00023242"/>
    </source>
</evidence>
<dbReference type="RefSeq" id="XP_010480360.1">
    <property type="nucleotide sequence ID" value="XM_010482058.1"/>
</dbReference>
<keyword evidence="3" id="KW-0238">DNA-binding</keyword>
<feature type="domain" description="TF-B3" evidence="6">
    <location>
        <begin position="186"/>
        <end position="290"/>
    </location>
</feature>
<dbReference type="Pfam" id="PF03754">
    <property type="entry name" value="At2g31720-like"/>
    <property type="match status" value="1"/>
</dbReference>
<evidence type="ECO:0000259" key="6">
    <source>
        <dbReference type="PROSITE" id="PS50863"/>
    </source>
</evidence>
<keyword evidence="2" id="KW-0805">Transcription regulation</keyword>
<evidence type="ECO:0000256" key="3">
    <source>
        <dbReference type="ARBA" id="ARBA00023125"/>
    </source>
</evidence>
<reference evidence="8" key="2">
    <citation type="submission" date="2025-08" db="UniProtKB">
        <authorList>
            <consortium name="RefSeq"/>
        </authorList>
    </citation>
    <scope>IDENTIFICATION</scope>
    <source>
        <tissue evidence="8">Leaf</tissue>
    </source>
</reference>
<reference evidence="7" key="1">
    <citation type="journal article" date="2014" name="Nat. Commun.">
        <title>The emerging biofuel crop Camelina sativa retains a highly undifferentiated hexaploid genome structure.</title>
        <authorList>
            <person name="Kagale S."/>
            <person name="Koh C."/>
            <person name="Nixon J."/>
            <person name="Bollina V."/>
            <person name="Clarke W.E."/>
            <person name="Tuteja R."/>
            <person name="Spillane C."/>
            <person name="Robinson S.J."/>
            <person name="Links M.G."/>
            <person name="Clarke C."/>
            <person name="Higgins E.E."/>
            <person name="Huebert T."/>
            <person name="Sharpe A.G."/>
            <person name="Parkin I.A."/>
        </authorList>
    </citation>
    <scope>NUCLEOTIDE SEQUENCE [LARGE SCALE GENOMIC DNA]</scope>
    <source>
        <strain evidence="7">cv. DH55</strain>
    </source>
</reference>
<dbReference type="Gene3D" id="2.40.330.10">
    <property type="entry name" value="DNA-binding pseudobarrel domain"/>
    <property type="match status" value="1"/>
</dbReference>
<proteinExistence type="predicted"/>
<organism evidence="7 8">
    <name type="scientific">Camelina sativa</name>
    <name type="common">False flax</name>
    <name type="synonym">Myagrum sativum</name>
    <dbReference type="NCBI Taxonomy" id="90675"/>
    <lineage>
        <taxon>Eukaryota</taxon>
        <taxon>Viridiplantae</taxon>
        <taxon>Streptophyta</taxon>
        <taxon>Embryophyta</taxon>
        <taxon>Tracheophyta</taxon>
        <taxon>Spermatophyta</taxon>
        <taxon>Magnoliopsida</taxon>
        <taxon>eudicotyledons</taxon>
        <taxon>Gunneridae</taxon>
        <taxon>Pentapetalae</taxon>
        <taxon>rosids</taxon>
        <taxon>malvids</taxon>
        <taxon>Brassicales</taxon>
        <taxon>Brassicaceae</taxon>
        <taxon>Camelineae</taxon>
        <taxon>Camelina</taxon>
    </lineage>
</organism>
<dbReference type="PANTHER" id="PTHR31541">
    <property type="entry name" value="B3 DOMAIN PLANT PROTEIN-RELATED"/>
    <property type="match status" value="1"/>
</dbReference>
<name>A0ABM0X469_CAMSA</name>
<dbReference type="InterPro" id="IPR015300">
    <property type="entry name" value="DNA-bd_pseudobarrel_sf"/>
</dbReference>
<dbReference type="PROSITE" id="PS50863">
    <property type="entry name" value="B3"/>
    <property type="match status" value="1"/>
</dbReference>
<dbReference type="SUPFAM" id="SSF101936">
    <property type="entry name" value="DNA-binding pseudobarrel domain"/>
    <property type="match status" value="1"/>
</dbReference>
<evidence type="ECO:0000256" key="2">
    <source>
        <dbReference type="ARBA" id="ARBA00023015"/>
    </source>
</evidence>